<sequence>MKLNVLFFLSVLLSIATFGQQRQLSNQAEISVLTIGPGDNLNDAFGHNGFRIKDKQLGLDVVYGYGEYDFDTPNFYLKFAQGKLNYLISKHSFSNFYKIYKYYDRTIDEQVLNLSSSEKQHLYDYLVNNYKPENRRYLYDFFYDNCATRIRDVTKRVTDKNIVFSTSPDYKAKTFRQLIHEHVGLNTWGSFGIDIALGSVIDRKAEPYEQMFLPKYIHDFFGQTKINNSENLVKKNTTIYKRKNQNTANEFLWSPLLIMSVISVLILFVTYKDRKHKRLSRWLDVVLFGLTGIIGILLLFLWFGTNHSATAQNYNMLWAFPLNLLMIRQLLKTQVKNWFKKYLKFLIIMFCLMTLHWIIGVQVFAIALIPLMTALFIRYIYMLKYFNRV</sequence>
<keyword evidence="5" id="KW-1185">Reference proteome</keyword>
<name>A0ABY7S269_9FLAO</name>
<evidence type="ECO:0000259" key="2">
    <source>
        <dbReference type="Pfam" id="PF13387"/>
    </source>
</evidence>
<evidence type="ECO:0000313" key="4">
    <source>
        <dbReference type="EMBL" id="WCO02551.1"/>
    </source>
</evidence>
<dbReference type="RefSeq" id="WP_249995319.1">
    <property type="nucleotide sequence ID" value="NZ_CP116221.1"/>
</dbReference>
<feature type="transmembrane region" description="Helical" evidence="1">
    <location>
        <begin position="251"/>
        <end position="270"/>
    </location>
</feature>
<evidence type="ECO:0000259" key="3">
    <source>
        <dbReference type="Pfam" id="PF25221"/>
    </source>
</evidence>
<organism evidence="4 5">
    <name type="scientific">Psychroserpens ponticola</name>
    <dbReference type="NCBI Taxonomy" id="2932268"/>
    <lineage>
        <taxon>Bacteria</taxon>
        <taxon>Pseudomonadati</taxon>
        <taxon>Bacteroidota</taxon>
        <taxon>Flavobacteriia</taxon>
        <taxon>Flavobacteriales</taxon>
        <taxon>Flavobacteriaceae</taxon>
        <taxon>Psychroserpens</taxon>
    </lineage>
</organism>
<keyword evidence="1" id="KW-0472">Membrane</keyword>
<keyword evidence="1" id="KW-1133">Transmembrane helix</keyword>
<protein>
    <submittedName>
        <fullName evidence="4">DUF4105 domain-containing protein</fullName>
    </submittedName>
</protein>
<accession>A0ABY7S269</accession>
<feature type="transmembrane region" description="Helical" evidence="1">
    <location>
        <begin position="315"/>
        <end position="331"/>
    </location>
</feature>
<dbReference type="EMBL" id="CP116221">
    <property type="protein sequence ID" value="WCO02551.1"/>
    <property type="molecule type" value="Genomic_DNA"/>
</dbReference>
<evidence type="ECO:0000313" key="5">
    <source>
        <dbReference type="Proteomes" id="UP001202717"/>
    </source>
</evidence>
<proteinExistence type="predicted"/>
<dbReference type="InterPro" id="IPR025178">
    <property type="entry name" value="Lnb_N"/>
</dbReference>
<feature type="domain" description="Lnb N-terminal periplasmic" evidence="2">
    <location>
        <begin position="26"/>
        <end position="178"/>
    </location>
</feature>
<evidence type="ECO:0000256" key="1">
    <source>
        <dbReference type="SAM" id="Phobius"/>
    </source>
</evidence>
<reference evidence="4 5" key="1">
    <citation type="submission" date="2023-01" db="EMBL/GenBank/DDBJ databases">
        <title>Psychroserpens ponticola sp. nov., isolated from seawater.</title>
        <authorList>
            <person name="Kristyanto S."/>
            <person name="Jung J."/>
            <person name="Kim J.M."/>
            <person name="Jeon C.O."/>
        </authorList>
    </citation>
    <scope>NUCLEOTIDE SEQUENCE [LARGE SCALE GENOMIC DNA]</scope>
    <source>
        <strain evidence="4 5">MSW6</strain>
    </source>
</reference>
<dbReference type="Pfam" id="PF25221">
    <property type="entry name" value="5TMH_Lnb"/>
    <property type="match status" value="1"/>
</dbReference>
<dbReference type="Proteomes" id="UP001202717">
    <property type="component" value="Chromosome"/>
</dbReference>
<dbReference type="Pfam" id="PF13387">
    <property type="entry name" value="Lnb_N"/>
    <property type="match status" value="1"/>
</dbReference>
<dbReference type="InterPro" id="IPR057436">
    <property type="entry name" value="5TMH_Lnb"/>
</dbReference>
<feature type="transmembrane region" description="Helical" evidence="1">
    <location>
        <begin position="343"/>
        <end position="359"/>
    </location>
</feature>
<feature type="domain" description="Lnb-like transmembrane" evidence="3">
    <location>
        <begin position="249"/>
        <end position="384"/>
    </location>
</feature>
<keyword evidence="1" id="KW-0812">Transmembrane</keyword>
<gene>
    <name evidence="4" type="ORF">MUN68_003420</name>
</gene>
<feature type="transmembrane region" description="Helical" evidence="1">
    <location>
        <begin position="365"/>
        <end position="383"/>
    </location>
</feature>
<feature type="transmembrane region" description="Helical" evidence="1">
    <location>
        <begin position="282"/>
        <end position="303"/>
    </location>
</feature>